<dbReference type="CDD" id="cd18562">
    <property type="entry name" value="ABC_6TM_NdvA_beta-glucan_exporter_like"/>
    <property type="match status" value="1"/>
</dbReference>
<dbReference type="SUPFAM" id="SSF90123">
    <property type="entry name" value="ABC transporter transmembrane region"/>
    <property type="match status" value="1"/>
</dbReference>
<evidence type="ECO:0000259" key="15">
    <source>
        <dbReference type="PROSITE" id="PS50893"/>
    </source>
</evidence>
<evidence type="ECO:0000256" key="8">
    <source>
        <dbReference type="ARBA" id="ARBA00022741"/>
    </source>
</evidence>
<dbReference type="NCBIfam" id="TIGR01192">
    <property type="entry name" value="chvA"/>
    <property type="match status" value="1"/>
</dbReference>
<dbReference type="PANTHER" id="PTHR24221:SF654">
    <property type="entry name" value="ATP-BINDING CASSETTE SUB-FAMILY B MEMBER 6"/>
    <property type="match status" value="1"/>
</dbReference>
<name>A0A3L7JE23_9HYPH</name>
<keyword evidence="7 14" id="KW-0812">Transmembrane</keyword>
<proteinExistence type="inferred from homology"/>
<dbReference type="GO" id="GO:0005524">
    <property type="term" value="F:ATP binding"/>
    <property type="evidence" value="ECO:0007669"/>
    <property type="project" value="UniProtKB-KW"/>
</dbReference>
<dbReference type="InterPro" id="IPR039421">
    <property type="entry name" value="Type_1_exporter"/>
</dbReference>
<dbReference type="Pfam" id="PF00005">
    <property type="entry name" value="ABC_tran"/>
    <property type="match status" value="1"/>
</dbReference>
<dbReference type="PROSITE" id="PS50929">
    <property type="entry name" value="ABC_TM1F"/>
    <property type="match status" value="1"/>
</dbReference>
<feature type="transmembrane region" description="Helical" evidence="14">
    <location>
        <begin position="138"/>
        <end position="158"/>
    </location>
</feature>
<feature type="transmembrane region" description="Helical" evidence="14">
    <location>
        <begin position="214"/>
        <end position="232"/>
    </location>
</feature>
<evidence type="ECO:0000313" key="17">
    <source>
        <dbReference type="EMBL" id="RLQ87831.1"/>
    </source>
</evidence>
<keyword evidence="12 14" id="KW-0472">Membrane</keyword>
<dbReference type="EMBL" id="RCWN01000001">
    <property type="protein sequence ID" value="RLQ87831.1"/>
    <property type="molecule type" value="Genomic_DNA"/>
</dbReference>
<keyword evidence="11 14" id="KW-1133">Transmembrane helix</keyword>
<dbReference type="GO" id="GO:0005886">
    <property type="term" value="C:plasma membrane"/>
    <property type="evidence" value="ECO:0007669"/>
    <property type="project" value="UniProtKB-SubCell"/>
</dbReference>
<dbReference type="Gene3D" id="1.20.1560.10">
    <property type="entry name" value="ABC transporter type 1, transmembrane domain"/>
    <property type="match status" value="1"/>
</dbReference>
<gene>
    <name evidence="17" type="ORF">D8780_06025</name>
</gene>
<reference evidence="17 18" key="1">
    <citation type="submission" date="2018-10" db="EMBL/GenBank/DDBJ databases">
        <title>Notoacmeibacter sp. M2BS9Y-3-1, whole genome shotgun sequence.</title>
        <authorList>
            <person name="Tuo L."/>
        </authorList>
    </citation>
    <scope>NUCLEOTIDE SEQUENCE [LARGE SCALE GENOMIC DNA]</scope>
    <source>
        <strain evidence="17 18">M2BS9Y-3-1</strain>
    </source>
</reference>
<evidence type="ECO:0000256" key="13">
    <source>
        <dbReference type="SAM" id="MobiDB-lite"/>
    </source>
</evidence>
<dbReference type="PROSITE" id="PS50893">
    <property type="entry name" value="ABC_TRANSPORTER_2"/>
    <property type="match status" value="1"/>
</dbReference>
<dbReference type="GO" id="GO:0034040">
    <property type="term" value="F:ATPase-coupled lipid transmembrane transporter activity"/>
    <property type="evidence" value="ECO:0007669"/>
    <property type="project" value="TreeGrafter"/>
</dbReference>
<keyword evidence="18" id="KW-1185">Reference proteome</keyword>
<feature type="region of interest" description="Disordered" evidence="13">
    <location>
        <begin position="659"/>
        <end position="697"/>
    </location>
</feature>
<keyword evidence="4" id="KW-1003">Cell membrane</keyword>
<organism evidence="17 18">
    <name type="scientific">Notoacmeibacter ruber</name>
    <dbReference type="NCBI Taxonomy" id="2670375"/>
    <lineage>
        <taxon>Bacteria</taxon>
        <taxon>Pseudomonadati</taxon>
        <taxon>Pseudomonadota</taxon>
        <taxon>Alphaproteobacteria</taxon>
        <taxon>Hyphomicrobiales</taxon>
        <taxon>Notoacmeibacteraceae</taxon>
        <taxon>Notoacmeibacter</taxon>
    </lineage>
</organism>
<comment type="subcellular location">
    <subcellularLocation>
        <location evidence="1">Cell membrane</location>
        <topology evidence="1">Multi-pass membrane protein</topology>
    </subcellularLocation>
</comment>
<dbReference type="SUPFAM" id="SSF52540">
    <property type="entry name" value="P-loop containing nucleoside triphosphate hydrolases"/>
    <property type="match status" value="1"/>
</dbReference>
<dbReference type="PANTHER" id="PTHR24221">
    <property type="entry name" value="ATP-BINDING CASSETTE SUB-FAMILY B"/>
    <property type="match status" value="1"/>
</dbReference>
<evidence type="ECO:0000256" key="1">
    <source>
        <dbReference type="ARBA" id="ARBA00004651"/>
    </source>
</evidence>
<dbReference type="NCBIfam" id="NF010178">
    <property type="entry name" value="PRK13657.1"/>
    <property type="match status" value="1"/>
</dbReference>
<protein>
    <submittedName>
        <fullName evidence="17">Glucan ABC transporter ATP-binding protein/ permease</fullName>
    </submittedName>
</protein>
<feature type="transmembrane region" description="Helical" evidence="14">
    <location>
        <begin position="99"/>
        <end position="118"/>
    </location>
</feature>
<comment type="similarity">
    <text evidence="2">Belongs to the ABC transporter superfamily.</text>
</comment>
<keyword evidence="3" id="KW-0813">Transport</keyword>
<dbReference type="SMART" id="SM00382">
    <property type="entry name" value="AAA"/>
    <property type="match status" value="1"/>
</dbReference>
<dbReference type="PROSITE" id="PS00211">
    <property type="entry name" value="ABC_TRANSPORTER_1"/>
    <property type="match status" value="1"/>
</dbReference>
<dbReference type="InterPro" id="IPR005896">
    <property type="entry name" value="NdvA"/>
</dbReference>
<dbReference type="AlphaFoldDB" id="A0A3L7JE23"/>
<keyword evidence="5" id="KW-0997">Cell inner membrane</keyword>
<accession>A0A3L7JE23</accession>
<sequence>MILQRIIIATPSSQFIFERQSIAETHFAPRHYIITRAFRSRTEFETLNEAWCRLPISCGGATHCAGISSLNYSESVFPSTVFSLYLRAIRYLLPEKKKVAVICAANVALAAIAVYEPVLLGRVFDAIAGDGSITTNLVIWLAIGAFNIVAFILVALAGDRLANKHKMQVLLESYEHVMRLPLAYHQQTGSSRVLHTVLRGVDTLFALWLDFMRAHLSTVVALVFLVPTALAMDWRLSVVLFGLAAAYAMTSRFVMQKTEHGQRALEQSNHHVFGHVTDTISNVGVLQSYNRIATETNTLRIFAHRLLDEQYPVLNWWALAATLNRLASTLSMAVVLLIGSLLVSRGELAIGDVIAFTGFAGLLISRLDQITGFLTQLHDSRAKLQEFFRLENEAGGEPRMCSKPALGAVSGAVRFENVSFQYPSSHCGVSDIAFSVLPGQTVALVGPTGSGKSTIINLLQAVQTPQEGRITIDGTDISDVSRESLRRNIATVFQDPSILNRTIEENIRVGREPASRDEIAKAAHTASAASFIECKDGGYDAAAGDRGACLSGGERQRIAIARAVLKNAPILVLDEATSALDVETESKVQIALNQLRQGRTTFVVAHRLSTIRNADLILVIEDGRIVERGSYDVLAAEGGRFAALLAAGGFQADPSEVEPAIERQSANGQPFPRSRRSLLQYSSRLPISRSKPRSTGR</sequence>
<dbReference type="InterPro" id="IPR011527">
    <property type="entry name" value="ABC1_TM_dom"/>
</dbReference>
<evidence type="ECO:0000313" key="18">
    <source>
        <dbReference type="Proteomes" id="UP000281094"/>
    </source>
</evidence>
<evidence type="ECO:0000256" key="12">
    <source>
        <dbReference type="ARBA" id="ARBA00023136"/>
    </source>
</evidence>
<evidence type="ECO:0000256" key="2">
    <source>
        <dbReference type="ARBA" id="ARBA00005417"/>
    </source>
</evidence>
<dbReference type="InterPro" id="IPR003439">
    <property type="entry name" value="ABC_transporter-like_ATP-bd"/>
</dbReference>
<comment type="caution">
    <text evidence="17">The sequence shown here is derived from an EMBL/GenBank/DDBJ whole genome shotgun (WGS) entry which is preliminary data.</text>
</comment>
<keyword evidence="10" id="KW-1278">Translocase</keyword>
<evidence type="ECO:0000256" key="4">
    <source>
        <dbReference type="ARBA" id="ARBA00022475"/>
    </source>
</evidence>
<dbReference type="Pfam" id="PF00664">
    <property type="entry name" value="ABC_membrane"/>
    <property type="match status" value="1"/>
</dbReference>
<dbReference type="InterPro" id="IPR036640">
    <property type="entry name" value="ABC1_TM_sf"/>
</dbReference>
<dbReference type="Gene3D" id="3.40.50.300">
    <property type="entry name" value="P-loop containing nucleotide triphosphate hydrolases"/>
    <property type="match status" value="1"/>
</dbReference>
<feature type="transmembrane region" description="Helical" evidence="14">
    <location>
        <begin position="238"/>
        <end position="255"/>
    </location>
</feature>
<dbReference type="InterPro" id="IPR003593">
    <property type="entry name" value="AAA+_ATPase"/>
</dbReference>
<evidence type="ECO:0000256" key="7">
    <source>
        <dbReference type="ARBA" id="ARBA00022692"/>
    </source>
</evidence>
<evidence type="ECO:0000256" key="10">
    <source>
        <dbReference type="ARBA" id="ARBA00022967"/>
    </source>
</evidence>
<keyword evidence="9 17" id="KW-0067">ATP-binding</keyword>
<evidence type="ECO:0000256" key="3">
    <source>
        <dbReference type="ARBA" id="ARBA00022448"/>
    </source>
</evidence>
<evidence type="ECO:0000256" key="9">
    <source>
        <dbReference type="ARBA" id="ARBA00022840"/>
    </source>
</evidence>
<dbReference type="FunFam" id="3.40.50.300:FF:000221">
    <property type="entry name" value="Multidrug ABC transporter ATP-binding protein"/>
    <property type="match status" value="1"/>
</dbReference>
<keyword evidence="8" id="KW-0547">Nucleotide-binding</keyword>
<feature type="domain" description="ABC transporter" evidence="15">
    <location>
        <begin position="413"/>
        <end position="647"/>
    </location>
</feature>
<dbReference type="GO" id="GO:0015441">
    <property type="term" value="F:ABC-type beta-glucan transporter activity"/>
    <property type="evidence" value="ECO:0007669"/>
    <property type="project" value="InterPro"/>
</dbReference>
<dbReference type="GO" id="GO:0016887">
    <property type="term" value="F:ATP hydrolysis activity"/>
    <property type="evidence" value="ECO:0007669"/>
    <property type="project" value="InterPro"/>
</dbReference>
<keyword evidence="6" id="KW-0762">Sugar transport</keyword>
<dbReference type="InterPro" id="IPR027417">
    <property type="entry name" value="P-loop_NTPase"/>
</dbReference>
<evidence type="ECO:0000256" key="14">
    <source>
        <dbReference type="SAM" id="Phobius"/>
    </source>
</evidence>
<feature type="domain" description="ABC transmembrane type-1" evidence="16">
    <location>
        <begin position="100"/>
        <end position="379"/>
    </location>
</feature>
<evidence type="ECO:0000256" key="6">
    <source>
        <dbReference type="ARBA" id="ARBA00022597"/>
    </source>
</evidence>
<evidence type="ECO:0000256" key="11">
    <source>
        <dbReference type="ARBA" id="ARBA00022989"/>
    </source>
</evidence>
<evidence type="ECO:0000259" key="16">
    <source>
        <dbReference type="PROSITE" id="PS50929"/>
    </source>
</evidence>
<evidence type="ECO:0000256" key="5">
    <source>
        <dbReference type="ARBA" id="ARBA00022519"/>
    </source>
</evidence>
<dbReference type="Proteomes" id="UP000281094">
    <property type="component" value="Unassembled WGS sequence"/>
</dbReference>
<dbReference type="InterPro" id="IPR017871">
    <property type="entry name" value="ABC_transporter-like_CS"/>
</dbReference>